<dbReference type="AlphaFoldDB" id="A0AAV5WAU8"/>
<organism evidence="2 3">
    <name type="scientific">Pristionchus fissidentatus</name>
    <dbReference type="NCBI Taxonomy" id="1538716"/>
    <lineage>
        <taxon>Eukaryota</taxon>
        <taxon>Metazoa</taxon>
        <taxon>Ecdysozoa</taxon>
        <taxon>Nematoda</taxon>
        <taxon>Chromadorea</taxon>
        <taxon>Rhabditida</taxon>
        <taxon>Rhabditina</taxon>
        <taxon>Diplogasteromorpha</taxon>
        <taxon>Diplogasteroidea</taxon>
        <taxon>Neodiplogasteridae</taxon>
        <taxon>Pristionchus</taxon>
    </lineage>
</organism>
<reference evidence="2" key="1">
    <citation type="submission" date="2023-10" db="EMBL/GenBank/DDBJ databases">
        <title>Genome assembly of Pristionchus species.</title>
        <authorList>
            <person name="Yoshida K."/>
            <person name="Sommer R.J."/>
        </authorList>
    </citation>
    <scope>NUCLEOTIDE SEQUENCE</scope>
    <source>
        <strain evidence="2">RS5133</strain>
    </source>
</reference>
<dbReference type="InterPro" id="IPR046815">
    <property type="entry name" value="P2RX7_C"/>
</dbReference>
<dbReference type="Pfam" id="PF20478">
    <property type="entry name" value="P2RX7_C"/>
    <property type="match status" value="1"/>
</dbReference>
<sequence length="196" mass="22604">LSSVDLSMYEPSEEEMIQAREIERLATEKYNQSTIFDLNMVDEAKVCTCGKCCDAPVGERPNFCCKSLWTMSDSLTPIGRSMKDGLTKLLDLPSQQPPTFCITDYDLFKDRFINRNVSECASVMYRSTMAKSRAGREKLEQSVEKTDENSQLRHGSYRYFLAYMFKDLRKRIELPCCFVNRVRETWPTIDSTGSMD</sequence>
<protein>
    <recommendedName>
        <fullName evidence="1">P2X purinoreceptor 7 intracellular domain-containing protein</fullName>
    </recommendedName>
</protein>
<evidence type="ECO:0000313" key="3">
    <source>
        <dbReference type="Proteomes" id="UP001432322"/>
    </source>
</evidence>
<feature type="domain" description="P2X purinoreceptor 7 intracellular" evidence="1">
    <location>
        <begin position="101"/>
        <end position="191"/>
    </location>
</feature>
<dbReference type="EMBL" id="BTSY01000005">
    <property type="protein sequence ID" value="GMT28835.1"/>
    <property type="molecule type" value="Genomic_DNA"/>
</dbReference>
<dbReference type="Proteomes" id="UP001432322">
    <property type="component" value="Unassembled WGS sequence"/>
</dbReference>
<evidence type="ECO:0000259" key="1">
    <source>
        <dbReference type="Pfam" id="PF20478"/>
    </source>
</evidence>
<comment type="caution">
    <text evidence="2">The sequence shown here is derived from an EMBL/GenBank/DDBJ whole genome shotgun (WGS) entry which is preliminary data.</text>
</comment>
<gene>
    <name evidence="2" type="ORF">PFISCL1PPCAC_20132</name>
</gene>
<feature type="non-terminal residue" evidence="2">
    <location>
        <position position="1"/>
    </location>
</feature>
<keyword evidence="3" id="KW-1185">Reference proteome</keyword>
<accession>A0AAV5WAU8</accession>
<evidence type="ECO:0000313" key="2">
    <source>
        <dbReference type="EMBL" id="GMT28835.1"/>
    </source>
</evidence>
<proteinExistence type="predicted"/>
<name>A0AAV5WAU8_9BILA</name>